<dbReference type="GO" id="GO:0008240">
    <property type="term" value="F:tripeptidyl-peptidase activity"/>
    <property type="evidence" value="ECO:0007669"/>
    <property type="project" value="TreeGrafter"/>
</dbReference>
<dbReference type="InterPro" id="IPR000209">
    <property type="entry name" value="Peptidase_S8/S53_dom"/>
</dbReference>
<evidence type="ECO:0000256" key="3">
    <source>
        <dbReference type="ARBA" id="ARBA00022670"/>
    </source>
</evidence>
<dbReference type="GO" id="GO:0004252">
    <property type="term" value="F:serine-type endopeptidase activity"/>
    <property type="evidence" value="ECO:0007669"/>
    <property type="project" value="UniProtKB-UniRule"/>
</dbReference>
<keyword evidence="4 6" id="KW-0378">Hydrolase</keyword>
<keyword evidence="2" id="KW-0031">Aminopeptidase</keyword>
<proteinExistence type="inferred from homology"/>
<evidence type="ECO:0000256" key="5">
    <source>
        <dbReference type="ARBA" id="ARBA00022825"/>
    </source>
</evidence>
<dbReference type="EMBL" id="JANBPU010000013">
    <property type="protein sequence ID" value="KAJ1920455.1"/>
    <property type="molecule type" value="Genomic_DNA"/>
</dbReference>
<reference evidence="12" key="1">
    <citation type="submission" date="2022-07" db="EMBL/GenBank/DDBJ databases">
        <title>Phylogenomic reconstructions and comparative analyses of Kickxellomycotina fungi.</title>
        <authorList>
            <person name="Reynolds N.K."/>
            <person name="Stajich J.E."/>
            <person name="Barry K."/>
            <person name="Grigoriev I.V."/>
            <person name="Crous P."/>
            <person name="Smith M.E."/>
        </authorList>
    </citation>
    <scope>NUCLEOTIDE SEQUENCE</scope>
    <source>
        <strain evidence="12">NBRC 100468</strain>
    </source>
</reference>
<protein>
    <recommendedName>
        <fullName evidence="14">Tripeptidyl-peptidase II</fullName>
    </recommendedName>
</protein>
<organism evidence="12 13">
    <name type="scientific">Mycoemilia scoparia</name>
    <dbReference type="NCBI Taxonomy" id="417184"/>
    <lineage>
        <taxon>Eukaryota</taxon>
        <taxon>Fungi</taxon>
        <taxon>Fungi incertae sedis</taxon>
        <taxon>Zoopagomycota</taxon>
        <taxon>Kickxellomycotina</taxon>
        <taxon>Kickxellomycetes</taxon>
        <taxon>Kickxellales</taxon>
        <taxon>Kickxellaceae</taxon>
        <taxon>Mycoemilia</taxon>
    </lineage>
</organism>
<dbReference type="InterPro" id="IPR048384">
    <property type="entry name" value="TPPII_GBD"/>
</dbReference>
<feature type="active site" description="Charge relay system" evidence="6">
    <location>
        <position position="46"/>
    </location>
</feature>
<dbReference type="InterPro" id="IPR036852">
    <property type="entry name" value="Peptidase_S8/S53_dom_sf"/>
</dbReference>
<feature type="region of interest" description="Disordered" evidence="7">
    <location>
        <begin position="1085"/>
        <end position="1112"/>
    </location>
</feature>
<dbReference type="SUPFAM" id="SSF52743">
    <property type="entry name" value="Subtilisin-like"/>
    <property type="match status" value="1"/>
</dbReference>
<evidence type="ECO:0000259" key="9">
    <source>
        <dbReference type="Pfam" id="PF12580"/>
    </source>
</evidence>
<dbReference type="PROSITE" id="PS51892">
    <property type="entry name" value="SUBTILASE"/>
    <property type="match status" value="1"/>
</dbReference>
<evidence type="ECO:0000256" key="2">
    <source>
        <dbReference type="ARBA" id="ARBA00022438"/>
    </source>
</evidence>
<dbReference type="Gene3D" id="3.40.50.200">
    <property type="entry name" value="Peptidase S8/S53 domain"/>
    <property type="match status" value="2"/>
</dbReference>
<feature type="active site" description="Charge relay system" evidence="6">
    <location>
        <position position="476"/>
    </location>
</feature>
<dbReference type="Gene3D" id="1.25.40.710">
    <property type="match status" value="1"/>
</dbReference>
<dbReference type="Proteomes" id="UP001150538">
    <property type="component" value="Unassembled WGS sequence"/>
</dbReference>
<evidence type="ECO:0000313" key="12">
    <source>
        <dbReference type="EMBL" id="KAJ1920455.1"/>
    </source>
</evidence>
<dbReference type="GO" id="GO:0006508">
    <property type="term" value="P:proteolysis"/>
    <property type="evidence" value="ECO:0007669"/>
    <property type="project" value="UniProtKB-KW"/>
</dbReference>
<evidence type="ECO:0000313" key="13">
    <source>
        <dbReference type="Proteomes" id="UP001150538"/>
    </source>
</evidence>
<dbReference type="InterPro" id="IPR046940">
    <property type="entry name" value="TPPII_Ig-like_sf"/>
</dbReference>
<evidence type="ECO:0000256" key="7">
    <source>
        <dbReference type="SAM" id="MobiDB-lite"/>
    </source>
</evidence>
<evidence type="ECO:0008006" key="14">
    <source>
        <dbReference type="Google" id="ProtNLM"/>
    </source>
</evidence>
<dbReference type="Pfam" id="PF00082">
    <property type="entry name" value="Peptidase_S8"/>
    <property type="match status" value="1"/>
</dbReference>
<dbReference type="PANTHER" id="PTHR43806">
    <property type="entry name" value="PEPTIDASE S8"/>
    <property type="match status" value="1"/>
</dbReference>
<keyword evidence="5 6" id="KW-0720">Serine protease</keyword>
<feature type="domain" description="Tripeptidyl peptidase II second Ig-like" evidence="9">
    <location>
        <begin position="859"/>
        <end position="1039"/>
    </location>
</feature>
<keyword evidence="13" id="KW-1185">Reference proteome</keyword>
<accession>A0A9W8A8I8</accession>
<feature type="domain" description="Tripeptidyl-peptidase II galactose-binding" evidence="11">
    <location>
        <begin position="709"/>
        <end position="808"/>
    </location>
</feature>
<gene>
    <name evidence="12" type="ORF">H4219_001292</name>
</gene>
<dbReference type="Pfam" id="PF21223">
    <property type="entry name" value="TPPII_Ig-like-1"/>
    <property type="match status" value="1"/>
</dbReference>
<keyword evidence="3 6" id="KW-0645">Protease</keyword>
<evidence type="ECO:0000259" key="8">
    <source>
        <dbReference type="Pfam" id="PF00082"/>
    </source>
</evidence>
<sequence length="1376" mass="151202">MAILDGNPLTPFPVNGLMPTEDTQASAFIKKYPEYDGRNTVVAVLDTGIDPMAENLQASILLCPRSSVSGIALVTTDGKPKIIDMIDCTGAGDVSMSKPKTAAVADNGTITVTGLSGRTLTLSKDWKNPSSEFRLGMKFLYDLLPSDGIRPTLVSERRKSFMKKHQAILDNVERELAKFNEEHPKESDLSEADQAKRDDIIARKKSLNELVKEYVDRGPVLDCISFHDGENWRAVVDTTTDGDLRDLPLMTDYSKEHQVTHLLKRFEFYYSVNFYDDGDVLSIVTVVGSHSTHVAGIIGAHDPNDSAMNGVAPGAQLISLKIGDNRVSSLETGPALTRASNAIIKHKADLANMSFGESAATPNHGFWVSLLKKYVIRTHRCIFVSSAGNEGPAFSTVGAPGGTTEDVIGVGAYVGHAQMEAEYALMEPVPETMFTWSSRGPSPVGYRGVDIYAPGSAITSYPRYTKQKYIRINGTSMSSPNLCGCLALLISGMKAKGLQYSPYSIRSAITNTSKPIGDPINVGFVQVDNAWSYLNKYGVPVESGPEKSLATAINDQDVAYKISITEGGISQVGGVYMRSLEECSFTQTRTVTITPKFLMDPDADYDVDVNGTNGQSQHLSELSFDKRIVIVTTQSWIKAPDFFHLNAKAKTFNMQVNPKDLEVGSLHYGEIRGFDSSNPDRGPLFTIPVTVLKPEVPGSSCAVTYNSDFYPGKIFRKFIQVPESATIAHIKITNYNSQESTPAAFYIFGNQIHPQRRHNYSSFRYRTGFSSGSSGSGEGLVEVKNFIIKVTGGMPLDLAVAQFWSEVGNHTLEVKVVFDGVSVLSASKSNNGESPIFIDGHSASSRLDLQSLIRRIPRASISAKLTTNRHHVFPKKVETSPLNERDVIPNGTRLYELVLTYQITATNPGAKVTLIFSPCDNYLYDSWFEGKMIQVYDANKKIIAAQTIYPKQIILPKKGDYTVHVQVRHSSMTELEKLRSSPLFVDTDLDKPLVLPIRPSFNRVFTNSGAKSDFSIEKGAIVPVFVSSLLQNPLPKDIKAGDLYIGNVSVLDNRYRDPNNFTLYWLAPANGGGIGATNEKEATVSSVASSSGDLKKLPEDSSSSTESKDELQELENKVNDLKIDTITKIKDEKVQKSIIDQLNKSLKKDSESYLRFLKQQMAVLDKNTQVDPLASSDGNEAKPNNGILNVEVAPELIKLAEKAIESASKADTHIPTKIKELGLKSQTPQVKEEIKKLEERQSIINTALVHKCRALVLLANSGKDATSSIASSSKSNIDLLEETLAKLKVSLGANSGDLPIHYIESALSQLKGQNGSALLQLNKWLASRPLNNSNKSRYNDVWDKRVDLLKALDWKCWVDYFNETKIFERPSSFRQF</sequence>
<feature type="domain" description="Peptidase S8/S53" evidence="8">
    <location>
        <begin position="37"/>
        <end position="514"/>
    </location>
</feature>
<dbReference type="GO" id="GO:0004177">
    <property type="term" value="F:aminopeptidase activity"/>
    <property type="evidence" value="ECO:0007669"/>
    <property type="project" value="UniProtKB-KW"/>
</dbReference>
<dbReference type="InterPro" id="IPR022229">
    <property type="entry name" value="TPPII_Ig-like-2"/>
</dbReference>
<dbReference type="Gene3D" id="2.60.40.3170">
    <property type="match status" value="1"/>
</dbReference>
<evidence type="ECO:0000256" key="6">
    <source>
        <dbReference type="PROSITE-ProRule" id="PRU01240"/>
    </source>
</evidence>
<dbReference type="PANTHER" id="PTHR43806:SF14">
    <property type="entry name" value="TRIPEPTIDYL-PEPTIDASE 2"/>
    <property type="match status" value="1"/>
</dbReference>
<evidence type="ECO:0000259" key="11">
    <source>
        <dbReference type="Pfam" id="PF21316"/>
    </source>
</evidence>
<dbReference type="Pfam" id="PF21316">
    <property type="entry name" value="TPPII_GBD"/>
    <property type="match status" value="1"/>
</dbReference>
<dbReference type="OrthoDB" id="10256524at2759"/>
<dbReference type="InterPro" id="IPR046939">
    <property type="entry name" value="TPPII_C_sf"/>
</dbReference>
<evidence type="ECO:0000256" key="1">
    <source>
        <dbReference type="ARBA" id="ARBA00011073"/>
    </source>
</evidence>
<dbReference type="GO" id="GO:0005829">
    <property type="term" value="C:cytosol"/>
    <property type="evidence" value="ECO:0007669"/>
    <property type="project" value="TreeGrafter"/>
</dbReference>
<feature type="domain" description="Tripeptidyl-peptidase II first Ig-like" evidence="10">
    <location>
        <begin position="570"/>
        <end position="691"/>
    </location>
</feature>
<name>A0A9W8A8I8_9FUNG</name>
<comment type="similarity">
    <text evidence="1 6">Belongs to the peptidase S8 family.</text>
</comment>
<dbReference type="PRINTS" id="PR00723">
    <property type="entry name" value="SUBTILISIN"/>
</dbReference>
<evidence type="ECO:0000259" key="10">
    <source>
        <dbReference type="Pfam" id="PF21223"/>
    </source>
</evidence>
<dbReference type="Pfam" id="PF12580">
    <property type="entry name" value="TPPII"/>
    <property type="match status" value="1"/>
</dbReference>
<evidence type="ECO:0000256" key="4">
    <source>
        <dbReference type="ARBA" id="ARBA00022801"/>
    </source>
</evidence>
<dbReference type="InterPro" id="IPR050131">
    <property type="entry name" value="Peptidase_S8_subtilisin-like"/>
</dbReference>
<feature type="active site" description="Charge relay system" evidence="6">
    <location>
        <position position="290"/>
    </location>
</feature>
<comment type="caution">
    <text evidence="12">The sequence shown here is derived from an EMBL/GenBank/DDBJ whole genome shotgun (WGS) entry which is preliminary data.</text>
</comment>
<dbReference type="InterPro" id="IPR015500">
    <property type="entry name" value="Peptidase_S8_subtilisin-rel"/>
</dbReference>
<dbReference type="InterPro" id="IPR048383">
    <property type="entry name" value="TPPII_Ig-like-1"/>
</dbReference>